<dbReference type="KEGG" id="bfo:118427577"/>
<evidence type="ECO:0000259" key="7">
    <source>
        <dbReference type="SMART" id="SM00082"/>
    </source>
</evidence>
<feature type="compositionally biased region" description="Basic and acidic residues" evidence="4">
    <location>
        <begin position="656"/>
        <end position="669"/>
    </location>
</feature>
<keyword evidence="3" id="KW-0677">Repeat</keyword>
<evidence type="ECO:0000256" key="2">
    <source>
        <dbReference type="ARBA" id="ARBA00022729"/>
    </source>
</evidence>
<dbReference type="InterPro" id="IPR032675">
    <property type="entry name" value="LRR_dom_sf"/>
</dbReference>
<feature type="compositionally biased region" description="Polar residues" evidence="4">
    <location>
        <begin position="643"/>
        <end position="653"/>
    </location>
</feature>
<keyword evidence="5" id="KW-0812">Transmembrane</keyword>
<reference evidence="8" key="1">
    <citation type="journal article" date="2020" name="Nat. Ecol. Evol.">
        <title>Deeply conserved synteny resolves early events in vertebrate evolution.</title>
        <authorList>
            <person name="Simakov O."/>
            <person name="Marletaz F."/>
            <person name="Yue J.X."/>
            <person name="O'Connell B."/>
            <person name="Jenkins J."/>
            <person name="Brandt A."/>
            <person name="Calef R."/>
            <person name="Tung C.H."/>
            <person name="Huang T.K."/>
            <person name="Schmutz J."/>
            <person name="Satoh N."/>
            <person name="Yu J.K."/>
            <person name="Putnam N.H."/>
            <person name="Green R.E."/>
            <person name="Rokhsar D.S."/>
        </authorList>
    </citation>
    <scope>NUCLEOTIDE SEQUENCE [LARGE SCALE GENOMIC DNA]</scope>
    <source>
        <strain evidence="8">S238N-H82</strain>
    </source>
</reference>
<dbReference type="PROSITE" id="PS51450">
    <property type="entry name" value="LRR"/>
    <property type="match status" value="1"/>
</dbReference>
<dbReference type="Proteomes" id="UP000001554">
    <property type="component" value="Chromosome 12"/>
</dbReference>
<keyword evidence="5" id="KW-0472">Membrane</keyword>
<gene>
    <name evidence="9" type="primary">LOC118427577</name>
</gene>
<dbReference type="InterPro" id="IPR003591">
    <property type="entry name" value="Leu-rich_rpt_typical-subtyp"/>
</dbReference>
<dbReference type="OrthoDB" id="10053879at2759"/>
<dbReference type="OMA" id="FACAFES"/>
<organism evidence="8 9">
    <name type="scientific">Branchiostoma floridae</name>
    <name type="common">Florida lancelet</name>
    <name type="synonym">Amphioxus</name>
    <dbReference type="NCBI Taxonomy" id="7739"/>
    <lineage>
        <taxon>Eukaryota</taxon>
        <taxon>Metazoa</taxon>
        <taxon>Chordata</taxon>
        <taxon>Cephalochordata</taxon>
        <taxon>Leptocardii</taxon>
        <taxon>Amphioxiformes</taxon>
        <taxon>Branchiostomatidae</taxon>
        <taxon>Branchiostoma</taxon>
    </lineage>
</organism>
<dbReference type="SMART" id="SM00369">
    <property type="entry name" value="LRR_TYP"/>
    <property type="match status" value="6"/>
</dbReference>
<evidence type="ECO:0000256" key="5">
    <source>
        <dbReference type="SAM" id="Phobius"/>
    </source>
</evidence>
<evidence type="ECO:0000313" key="9">
    <source>
        <dbReference type="RefSeq" id="XP_035693319.1"/>
    </source>
</evidence>
<dbReference type="AlphaFoldDB" id="A0A9J7N7U2"/>
<evidence type="ECO:0000256" key="1">
    <source>
        <dbReference type="ARBA" id="ARBA00022614"/>
    </source>
</evidence>
<keyword evidence="1" id="KW-0433">Leucine-rich repeat</keyword>
<dbReference type="GO" id="GO:0038023">
    <property type="term" value="F:signaling receptor activity"/>
    <property type="evidence" value="ECO:0000318"/>
    <property type="project" value="GO_Central"/>
</dbReference>
<protein>
    <submittedName>
        <fullName evidence="9">Leucine-rich repeat and immunoglobulin-like domain-containing nogo receptor-interacting protein 2</fullName>
    </submittedName>
</protein>
<proteinExistence type="predicted"/>
<dbReference type="RefSeq" id="XP_035693319.1">
    <property type="nucleotide sequence ID" value="XM_035837426.1"/>
</dbReference>
<feature type="region of interest" description="Disordered" evidence="4">
    <location>
        <begin position="640"/>
        <end position="669"/>
    </location>
</feature>
<dbReference type="PANTHER" id="PTHR24366:SF96">
    <property type="entry name" value="LEUCINE RICH REPEAT CONTAINING 53"/>
    <property type="match status" value="1"/>
</dbReference>
<evidence type="ECO:0000256" key="3">
    <source>
        <dbReference type="ARBA" id="ARBA00022737"/>
    </source>
</evidence>
<dbReference type="Gene3D" id="3.80.10.10">
    <property type="entry name" value="Ribonuclease Inhibitor"/>
    <property type="match status" value="2"/>
</dbReference>
<keyword evidence="5" id="KW-1133">Transmembrane helix</keyword>
<feature type="signal peptide" evidence="6">
    <location>
        <begin position="1"/>
        <end position="21"/>
    </location>
</feature>
<feature type="transmembrane region" description="Helical" evidence="5">
    <location>
        <begin position="552"/>
        <end position="570"/>
    </location>
</feature>
<evidence type="ECO:0000256" key="4">
    <source>
        <dbReference type="SAM" id="MobiDB-lite"/>
    </source>
</evidence>
<dbReference type="SUPFAM" id="SSF52058">
    <property type="entry name" value="L domain-like"/>
    <property type="match status" value="1"/>
</dbReference>
<dbReference type="InterPro" id="IPR000483">
    <property type="entry name" value="Cys-rich_flank_reg_C"/>
</dbReference>
<keyword evidence="2 6" id="KW-0732">Signal</keyword>
<name>A0A9J7N7U2_BRAFL</name>
<dbReference type="InterPro" id="IPR001611">
    <property type="entry name" value="Leu-rich_rpt"/>
</dbReference>
<dbReference type="GeneID" id="118427577"/>
<sequence>MAKHFFLFSILIVMICASCFSDLCPNCRVLHSDCSADKNGPHNVFYGETLFPQCVICVTAPEHGGRSIIPACPAVERASSLRLRNFSLGYLSSSDVGHLTHLQNLYIEPGNLVSLENDTFAGFQSLQRLSLRRNELTYLGTRWLVQTYRHLNLAHNQIAHIEDEAFGAVNDGCLMTKAILLPWNKLEVIRPDYFRHLCVLTMLDLRYNNIHTIHKGSFNEAYRLRIIRLADNNLRVVTTDWFPPIENERLLSRLDLAQNQIEYIEPEAFLHVPFLETIGLSDNRITSLHEHQLKLQYTLKFACAFESLTVTLQGNPIRCTCALRWFIKLGRRFNPQSDFSSLTCSYPQDLEATKLSHFTSAMIASMQCPAPKATISALDDGQTFRCEICWEKGPPKLIKWTLPNDTNLVITNVSFGIGTQVSLDGINTTTAFYMNPEGFDCCHPKALPTNHSTSSTDQCNFVGKTLSYVTISEHLMNEWLGKDLTCTPFFLSEGANITDHHNVSILLHKTPLSSSFRTSIPPDTTKREDEEIFVLLNSEQNPSATTKYTHDLLITGFLTSSVLALVTFLFTTLRMTLKRKCQENANPEDDTLSQHTYEAVDDQPPLNNQYEVIADDQVEDDVITPYAQVTEAIIYGMDPHLPTTGSARDSTNDAYDPEKSDDSERVTWL</sequence>
<accession>A0A9J7N7U2</accession>
<keyword evidence="8" id="KW-1185">Reference proteome</keyword>
<evidence type="ECO:0000256" key="6">
    <source>
        <dbReference type="SAM" id="SignalP"/>
    </source>
</evidence>
<feature type="chain" id="PRO_5039891174" evidence="6">
    <location>
        <begin position="22"/>
        <end position="669"/>
    </location>
</feature>
<dbReference type="Pfam" id="PF13855">
    <property type="entry name" value="LRR_8"/>
    <property type="match status" value="3"/>
</dbReference>
<evidence type="ECO:0000313" key="8">
    <source>
        <dbReference type="Proteomes" id="UP000001554"/>
    </source>
</evidence>
<dbReference type="SMART" id="SM00082">
    <property type="entry name" value="LRRCT"/>
    <property type="match status" value="1"/>
</dbReference>
<dbReference type="GO" id="GO:0005886">
    <property type="term" value="C:plasma membrane"/>
    <property type="evidence" value="ECO:0000318"/>
    <property type="project" value="GO_Central"/>
</dbReference>
<feature type="domain" description="LRRCT" evidence="7">
    <location>
        <begin position="315"/>
        <end position="369"/>
    </location>
</feature>
<dbReference type="PANTHER" id="PTHR24366">
    <property type="entry name" value="IG(IMMUNOGLOBULIN) AND LRR(LEUCINE RICH REPEAT) DOMAINS"/>
    <property type="match status" value="1"/>
</dbReference>
<reference evidence="9" key="2">
    <citation type="submission" date="2025-08" db="UniProtKB">
        <authorList>
            <consortium name="RefSeq"/>
        </authorList>
    </citation>
    <scope>IDENTIFICATION</scope>
    <source>
        <strain evidence="9">S238N-H82</strain>
        <tissue evidence="9">Testes</tissue>
    </source>
</reference>